<dbReference type="Pfam" id="PF03572">
    <property type="entry name" value="Peptidase_S41"/>
    <property type="match status" value="1"/>
</dbReference>
<dbReference type="SUPFAM" id="SSF52096">
    <property type="entry name" value="ClpP/crotonase"/>
    <property type="match status" value="1"/>
</dbReference>
<organism evidence="3 4">
    <name type="scientific">Carboxydichorda subterranea</name>
    <dbReference type="NCBI Taxonomy" id="3109565"/>
    <lineage>
        <taxon>Bacteria</taxon>
        <taxon>Bacillati</taxon>
        <taxon>Bacillota</taxon>
        <taxon>Limnochordia</taxon>
        <taxon>Limnochordales</taxon>
        <taxon>Geochordaceae</taxon>
        <taxon>Carboxydichorda</taxon>
    </lineage>
</organism>
<name>A0ABZ1BVT0_9FIRM</name>
<proteinExistence type="predicted"/>
<dbReference type="Gene3D" id="3.30.750.44">
    <property type="match status" value="1"/>
</dbReference>
<reference evidence="3 4" key="1">
    <citation type="journal article" date="2024" name="Front. Microbiol.">
        <title>Novel thermophilic genera Geochorda gen. nov. and Carboxydochorda gen. nov. from the deep terrestrial subsurface reveal the ecophysiological diversity in the class Limnochordia.</title>
        <authorList>
            <person name="Karnachuk O.V."/>
            <person name="Lukina A.P."/>
            <person name="Avakyan M.R."/>
            <person name="Kadnikov V.V."/>
            <person name="Begmatov S."/>
            <person name="Beletsky A.V."/>
            <person name="Vlasova K.G."/>
            <person name="Novikov A.A."/>
            <person name="Shcherbakova V.A."/>
            <person name="Mardanov A.V."/>
            <person name="Ravin N.V."/>
        </authorList>
    </citation>
    <scope>NUCLEOTIDE SEQUENCE [LARGE SCALE GENOMIC DNA]</scope>
    <source>
        <strain evidence="3 4">L945</strain>
    </source>
</reference>
<dbReference type="SUPFAM" id="SSF50156">
    <property type="entry name" value="PDZ domain-like"/>
    <property type="match status" value="1"/>
</dbReference>
<dbReference type="EMBL" id="CP141615">
    <property type="protein sequence ID" value="WRP16886.1"/>
    <property type="molecule type" value="Genomic_DNA"/>
</dbReference>
<dbReference type="PROSITE" id="PS50106">
    <property type="entry name" value="PDZ"/>
    <property type="match status" value="1"/>
</dbReference>
<evidence type="ECO:0000313" key="3">
    <source>
        <dbReference type="EMBL" id="WRP16886.1"/>
    </source>
</evidence>
<keyword evidence="4" id="KW-1185">Reference proteome</keyword>
<dbReference type="RefSeq" id="WP_324716158.1">
    <property type="nucleotide sequence ID" value="NZ_CP141615.1"/>
</dbReference>
<dbReference type="Proteomes" id="UP001332192">
    <property type="component" value="Chromosome"/>
</dbReference>
<dbReference type="InterPro" id="IPR029045">
    <property type="entry name" value="ClpP/crotonase-like_dom_sf"/>
</dbReference>
<protein>
    <submittedName>
        <fullName evidence="3">S41 family peptidase</fullName>
    </submittedName>
</protein>
<dbReference type="InterPro" id="IPR036034">
    <property type="entry name" value="PDZ_sf"/>
</dbReference>
<evidence type="ECO:0000259" key="2">
    <source>
        <dbReference type="PROSITE" id="PS50106"/>
    </source>
</evidence>
<dbReference type="Pfam" id="PF17820">
    <property type="entry name" value="PDZ_6"/>
    <property type="match status" value="1"/>
</dbReference>
<dbReference type="Pfam" id="PF14684">
    <property type="entry name" value="Tricorn_C1"/>
    <property type="match status" value="1"/>
</dbReference>
<dbReference type="PANTHER" id="PTHR32060:SF30">
    <property type="entry name" value="CARBOXY-TERMINAL PROCESSING PROTEASE CTPA"/>
    <property type="match status" value="1"/>
</dbReference>
<dbReference type="InterPro" id="IPR041489">
    <property type="entry name" value="PDZ_6"/>
</dbReference>
<accession>A0ABZ1BVT0</accession>
<dbReference type="InterPro" id="IPR005151">
    <property type="entry name" value="Tail-specific_protease"/>
</dbReference>
<feature type="chain" id="PRO_5046763352" evidence="1">
    <location>
        <begin position="25"/>
        <end position="421"/>
    </location>
</feature>
<dbReference type="SMART" id="SM00245">
    <property type="entry name" value="TSPc"/>
    <property type="match status" value="1"/>
</dbReference>
<dbReference type="PANTHER" id="PTHR32060">
    <property type="entry name" value="TAIL-SPECIFIC PROTEASE"/>
    <property type="match status" value="1"/>
</dbReference>
<keyword evidence="1" id="KW-0732">Signal</keyword>
<feature type="domain" description="PDZ" evidence="2">
    <location>
        <begin position="104"/>
        <end position="190"/>
    </location>
</feature>
<gene>
    <name evidence="3" type="ORF">U7230_12455</name>
</gene>
<dbReference type="InterPro" id="IPR001478">
    <property type="entry name" value="PDZ"/>
</dbReference>
<dbReference type="Gene3D" id="3.90.226.10">
    <property type="entry name" value="2-enoyl-CoA Hydratase, Chain A, domain 1"/>
    <property type="match status" value="1"/>
</dbReference>
<evidence type="ECO:0000313" key="4">
    <source>
        <dbReference type="Proteomes" id="UP001332192"/>
    </source>
</evidence>
<dbReference type="Gene3D" id="2.30.42.10">
    <property type="match status" value="1"/>
</dbReference>
<dbReference type="SMART" id="SM00228">
    <property type="entry name" value="PDZ"/>
    <property type="match status" value="1"/>
</dbReference>
<feature type="signal peptide" evidence="1">
    <location>
        <begin position="1"/>
        <end position="24"/>
    </location>
</feature>
<sequence length="421" mass="44686">MAPRGKVVLTAVAALAGAMAQALAPGVRAGAPPAPAPEQVVQAAWQAVADHYFDSTYGGVDWQRARATYLRRAAEPGADGYALASEMVALLKDPGTYVLRPQQRAKLDEEERRLRVDVVGIGVLLSAGPGGTPMVRQVLPGGPAQQAGVRQGMLVLEVDGQDVRKLSITQVADRIRGAAGTKVRLVVMAPGGARQALTLTRRAVSSAPQPSGRLLQGENIGYIYLPHFHEGMETAFLAELRKLIRTRALILDLRTSFSGGSLGTLSHIAGLLAEGQALGILTSREEVFPLPAVKAESSSNPLVPAPTAIDAYARPVAVLIDESTTFGILAFALQEMGRAVLVGRPTQPATGDTQQRWELPGGGLIQVTSGRFFSSRGRPLVGPVVPDVTVPMDDEWLRAWYDGSDLDVRRAIQALRQRGAV</sequence>
<dbReference type="CDD" id="cd06782">
    <property type="entry name" value="cpPDZ_CPP-like"/>
    <property type="match status" value="1"/>
</dbReference>
<evidence type="ECO:0000256" key="1">
    <source>
        <dbReference type="SAM" id="SignalP"/>
    </source>
</evidence>
<dbReference type="InterPro" id="IPR028204">
    <property type="entry name" value="Tricorn_C1"/>
</dbReference>